<dbReference type="GO" id="GO:0005886">
    <property type="term" value="C:plasma membrane"/>
    <property type="evidence" value="ECO:0007669"/>
    <property type="project" value="UniProtKB-SubCell"/>
</dbReference>
<dbReference type="PRINTS" id="PR00336">
    <property type="entry name" value="LYSASSOCTDMP"/>
</dbReference>
<evidence type="ECO:0000256" key="15">
    <source>
        <dbReference type="ARBA" id="ARBA00029428"/>
    </source>
</evidence>
<evidence type="ECO:0000256" key="20">
    <source>
        <dbReference type="PROSITE-ProRule" id="PRU00740"/>
    </source>
</evidence>
<evidence type="ECO:0000313" key="27">
    <source>
        <dbReference type="Proteomes" id="UP000053268"/>
    </source>
</evidence>
<evidence type="ECO:0000256" key="1">
    <source>
        <dbReference type="ARBA" id="ARBA00004151"/>
    </source>
</evidence>
<keyword evidence="9 22" id="KW-1133">Transmembrane helix</keyword>
<organism evidence="26 27">
    <name type="scientific">Papilio xuthus</name>
    <name type="common">Asian swallowtail butterfly</name>
    <dbReference type="NCBI Taxonomy" id="66420"/>
    <lineage>
        <taxon>Eukaryota</taxon>
        <taxon>Metazoa</taxon>
        <taxon>Ecdysozoa</taxon>
        <taxon>Arthropoda</taxon>
        <taxon>Hexapoda</taxon>
        <taxon>Insecta</taxon>
        <taxon>Pterygota</taxon>
        <taxon>Neoptera</taxon>
        <taxon>Endopterygota</taxon>
        <taxon>Lepidoptera</taxon>
        <taxon>Glossata</taxon>
        <taxon>Ditrysia</taxon>
        <taxon>Papilionoidea</taxon>
        <taxon>Papilionidae</taxon>
        <taxon>Papilioninae</taxon>
        <taxon>Papilio</taxon>
    </lineage>
</organism>
<feature type="region of interest" description="Disordered" evidence="21">
    <location>
        <begin position="50"/>
        <end position="131"/>
    </location>
</feature>
<dbReference type="InterPro" id="IPR048524">
    <property type="entry name" value="Lamp2-like_TM"/>
</dbReference>
<dbReference type="GO" id="GO:0031902">
    <property type="term" value="C:late endosome membrane"/>
    <property type="evidence" value="ECO:0007669"/>
    <property type="project" value="TreeGrafter"/>
</dbReference>
<evidence type="ECO:0000256" key="2">
    <source>
        <dbReference type="ARBA" id="ARBA00004158"/>
    </source>
</evidence>
<evidence type="ECO:0000256" key="11">
    <source>
        <dbReference type="ARBA" id="ARBA00023136"/>
    </source>
</evidence>
<keyword evidence="12" id="KW-0325">Glycoprotein</keyword>
<dbReference type="Pfam" id="PF21222">
    <property type="entry name" value="Lamp2_2nd"/>
    <property type="match status" value="1"/>
</dbReference>
<feature type="signal peptide" evidence="23">
    <location>
        <begin position="1"/>
        <end position="22"/>
    </location>
</feature>
<evidence type="ECO:0000256" key="22">
    <source>
        <dbReference type="SAM" id="Phobius"/>
    </source>
</evidence>
<comment type="function">
    <text evidence="16">Plays a role in short-term synaptic plasticity in a subset of GABAergic neurons in the brain.</text>
</comment>
<reference evidence="26 27" key="1">
    <citation type="journal article" date="2015" name="Nat. Commun.">
        <title>Outbred genome sequencing and CRISPR/Cas9 gene editing in butterflies.</title>
        <authorList>
            <person name="Li X."/>
            <person name="Fan D."/>
            <person name="Zhang W."/>
            <person name="Liu G."/>
            <person name="Zhang L."/>
            <person name="Zhao L."/>
            <person name="Fang X."/>
            <person name="Chen L."/>
            <person name="Dong Y."/>
            <person name="Chen Y."/>
            <person name="Ding Y."/>
            <person name="Zhao R."/>
            <person name="Feng M."/>
            <person name="Zhu Y."/>
            <person name="Feng Y."/>
            <person name="Jiang X."/>
            <person name="Zhu D."/>
            <person name="Xiang H."/>
            <person name="Feng X."/>
            <person name="Li S."/>
            <person name="Wang J."/>
            <person name="Zhang G."/>
            <person name="Kronforst M.R."/>
            <person name="Wang W."/>
        </authorList>
    </citation>
    <scope>NUCLEOTIDE SEQUENCE [LARGE SCALE GENOMIC DNA]</scope>
    <source>
        <strain evidence="26">Ya'a_city_454_Px</strain>
        <tissue evidence="26">Whole body</tissue>
    </source>
</reference>
<proteinExistence type="inferred from homology"/>
<evidence type="ECO:0000259" key="25">
    <source>
        <dbReference type="Pfam" id="PF21222"/>
    </source>
</evidence>
<evidence type="ECO:0000256" key="16">
    <source>
        <dbReference type="ARBA" id="ARBA00053950"/>
    </source>
</evidence>
<evidence type="ECO:0000256" key="12">
    <source>
        <dbReference type="ARBA" id="ARBA00023180"/>
    </source>
</evidence>
<evidence type="ECO:0000256" key="10">
    <source>
        <dbReference type="ARBA" id="ARBA00023018"/>
    </source>
</evidence>
<evidence type="ECO:0000256" key="4">
    <source>
        <dbReference type="ARBA" id="ARBA00004279"/>
    </source>
</evidence>
<evidence type="ECO:0000256" key="7">
    <source>
        <dbReference type="ARBA" id="ARBA00022729"/>
    </source>
</evidence>
<feature type="chain" id="PRO_5008264055" description="Lysosome-associated membrane glycoprotein 5" evidence="23">
    <location>
        <begin position="23"/>
        <end position="356"/>
    </location>
</feature>
<dbReference type="GO" id="GO:0005765">
    <property type="term" value="C:lysosomal membrane"/>
    <property type="evidence" value="ECO:0007669"/>
    <property type="project" value="TreeGrafter"/>
</dbReference>
<keyword evidence="8" id="KW-0967">Endosome</keyword>
<accession>A0A194Q4Y7</accession>
<keyword evidence="10" id="KW-0770">Synapse</keyword>
<evidence type="ECO:0000256" key="19">
    <source>
        <dbReference type="ARBA" id="ARBA00076257"/>
    </source>
</evidence>
<dbReference type="InterPro" id="IPR048528">
    <property type="entry name" value="Lamp2-like_luminal"/>
</dbReference>
<dbReference type="Pfam" id="PF01299">
    <property type="entry name" value="Lamp2-like_luminal"/>
    <property type="match status" value="1"/>
</dbReference>
<keyword evidence="14" id="KW-0968">Cytoplasmic vesicle</keyword>
<evidence type="ECO:0000256" key="21">
    <source>
        <dbReference type="SAM" id="MobiDB-lite"/>
    </source>
</evidence>
<comment type="subcellular location">
    <subcellularLocation>
        <location evidence="4">Cell projection</location>
        <location evidence="4">Dendrite</location>
    </subcellularLocation>
    <subcellularLocation>
        <location evidence="17">Cell projection</location>
        <location evidence="17">Growth cone membrane</location>
        <topology evidence="17">Single-pass type I membrane protein</topology>
    </subcellularLocation>
    <subcellularLocation>
        <location evidence="15">Cytoplasmic vesicle</location>
        <location evidence="15">Secretory vesicle</location>
        <location evidence="15">Synaptic vesicle membrane</location>
        <topology evidence="15">Single-pass type I membrane protein</topology>
    </subcellularLocation>
    <subcellularLocation>
        <location evidence="2">Early endosome membrane</location>
        <topology evidence="2">Single-pass type I membrane protein</topology>
    </subcellularLocation>
    <subcellularLocation>
        <location evidence="1">Endoplasmic reticulum-Golgi intermediate compartment membrane</location>
        <topology evidence="1">Single-pass type I membrane protein</topology>
    </subcellularLocation>
    <subcellularLocation>
        <location evidence="20">Membrane</location>
        <topology evidence="20">Single-pass type I membrane protein</topology>
    </subcellularLocation>
    <subcellularLocation>
        <location evidence="3">Recycling endosome</location>
    </subcellularLocation>
</comment>
<evidence type="ECO:0000256" key="8">
    <source>
        <dbReference type="ARBA" id="ARBA00022753"/>
    </source>
</evidence>
<evidence type="ECO:0000256" key="13">
    <source>
        <dbReference type="ARBA" id="ARBA00023273"/>
    </source>
</evidence>
<feature type="domain" description="Lysosome-associated membrane glycoprotein 2-like luminal" evidence="24">
    <location>
        <begin position="133"/>
        <end position="266"/>
    </location>
</feature>
<evidence type="ECO:0000259" key="24">
    <source>
        <dbReference type="Pfam" id="PF01299"/>
    </source>
</evidence>
<dbReference type="PROSITE" id="PS51407">
    <property type="entry name" value="LAMP_3"/>
    <property type="match status" value="1"/>
</dbReference>
<evidence type="ECO:0000256" key="14">
    <source>
        <dbReference type="ARBA" id="ARBA00023329"/>
    </source>
</evidence>
<dbReference type="EMBL" id="KQ459584">
    <property type="protein sequence ID" value="KPI98475.1"/>
    <property type="molecule type" value="Genomic_DNA"/>
</dbReference>
<evidence type="ECO:0000256" key="17">
    <source>
        <dbReference type="ARBA" id="ARBA00060492"/>
    </source>
</evidence>
<gene>
    <name evidence="26" type="ORF">RR46_03627</name>
</gene>
<comment type="caution">
    <text evidence="20">Lacks conserved residue(s) required for the propagation of feature annotation.</text>
</comment>
<evidence type="ECO:0000256" key="23">
    <source>
        <dbReference type="SAM" id="SignalP"/>
    </source>
</evidence>
<dbReference type="AlphaFoldDB" id="A0A194Q4Y7"/>
<keyword evidence="27" id="KW-1185">Reference proteome</keyword>
<dbReference type="PANTHER" id="PTHR11506">
    <property type="entry name" value="LYSOSOME-ASSOCIATED MEMBRANE GLYCOPROTEIN"/>
    <property type="match status" value="1"/>
</dbReference>
<sequence length="356" mass="37924">MGYLKVYIFLAVTCSSVIIGQGGLTTKKPDLIDLPTSVASLKSISDAVPSVDVIGPSHEPQKSPSPQPDTTTTPTTSTTTSTTTTSTPAPTTTTEPAPNTTTVPTTTVTPAPEPKPTPAPGPLPRPTQGTWYYTDQSTNVTCILVQFAAQLNITYPKNNTSSLGYALLNVPANASVVDGNCNTTSQRLTLSWADGNHTLTMHFLANDTTKTYHLNSLNITISPEILINSSLSRSVEVWHGAEWAMPLNTSYRCAADTQLNLTAEVTSVAATLTLSQLQEEAFRTQHNNNSFSSARECGSADLPDAVPIAVGCALGGLVVVVLIAYLEGRRRSAARGYLSMDSPIDPRYDYQELFGL</sequence>
<feature type="compositionally biased region" description="Low complexity" evidence="21">
    <location>
        <begin position="68"/>
        <end position="110"/>
    </location>
</feature>
<feature type="transmembrane region" description="Helical" evidence="22">
    <location>
        <begin position="305"/>
        <end position="326"/>
    </location>
</feature>
<dbReference type="STRING" id="66420.A0A194Q4Y7"/>
<evidence type="ECO:0000313" key="26">
    <source>
        <dbReference type="EMBL" id="KPI98475.1"/>
    </source>
</evidence>
<evidence type="ECO:0000256" key="18">
    <source>
        <dbReference type="ARBA" id="ARBA00074379"/>
    </source>
</evidence>
<evidence type="ECO:0000256" key="3">
    <source>
        <dbReference type="ARBA" id="ARBA00004172"/>
    </source>
</evidence>
<evidence type="ECO:0000256" key="6">
    <source>
        <dbReference type="ARBA" id="ARBA00022692"/>
    </source>
</evidence>
<name>A0A194Q4Y7_PAPXU</name>
<comment type="similarity">
    <text evidence="5 20">Belongs to the LAMP family.</text>
</comment>
<keyword evidence="11 20" id="KW-0472">Membrane</keyword>
<dbReference type="PANTHER" id="PTHR11506:SF35">
    <property type="entry name" value="LYSOSOME-ASSOCIATED MEMBRANE GLYCOPROTEIN 5"/>
    <property type="match status" value="1"/>
</dbReference>
<dbReference type="GO" id="GO:0072594">
    <property type="term" value="P:establishment of protein localization to organelle"/>
    <property type="evidence" value="ECO:0007669"/>
    <property type="project" value="TreeGrafter"/>
</dbReference>
<keyword evidence="6 20" id="KW-0812">Transmembrane</keyword>
<evidence type="ECO:0000256" key="9">
    <source>
        <dbReference type="ARBA" id="ARBA00022989"/>
    </source>
</evidence>
<protein>
    <recommendedName>
        <fullName evidence="18">Lysosome-associated membrane glycoprotein 5</fullName>
    </recommendedName>
    <alternativeName>
        <fullName evidence="19">Lysosome-associated membrane protein 5</fullName>
    </alternativeName>
</protein>
<evidence type="ECO:0000256" key="5">
    <source>
        <dbReference type="ARBA" id="ARBA00009644"/>
    </source>
</evidence>
<feature type="domain" description="Lysosome-associated membrane glycoprotein 2-like transmembrane" evidence="25">
    <location>
        <begin position="306"/>
        <end position="334"/>
    </location>
</feature>
<dbReference type="Gene3D" id="2.40.160.110">
    <property type="match status" value="1"/>
</dbReference>
<dbReference type="Proteomes" id="UP000053268">
    <property type="component" value="Unassembled WGS sequence"/>
</dbReference>
<dbReference type="InterPro" id="IPR002000">
    <property type="entry name" value="Lysosome-assoc_membr_glycop"/>
</dbReference>
<feature type="compositionally biased region" description="Pro residues" evidence="21">
    <location>
        <begin position="111"/>
        <end position="125"/>
    </location>
</feature>
<keyword evidence="7 23" id="KW-0732">Signal</keyword>
<keyword evidence="13" id="KW-0966">Cell projection</keyword>